<accession>A0A6A6MX85</accession>
<organism evidence="2 3">
    <name type="scientific">Hevea brasiliensis</name>
    <name type="common">Para rubber tree</name>
    <name type="synonym">Siphonia brasiliensis</name>
    <dbReference type="NCBI Taxonomy" id="3981"/>
    <lineage>
        <taxon>Eukaryota</taxon>
        <taxon>Viridiplantae</taxon>
        <taxon>Streptophyta</taxon>
        <taxon>Embryophyta</taxon>
        <taxon>Tracheophyta</taxon>
        <taxon>Spermatophyta</taxon>
        <taxon>Magnoliopsida</taxon>
        <taxon>eudicotyledons</taxon>
        <taxon>Gunneridae</taxon>
        <taxon>Pentapetalae</taxon>
        <taxon>rosids</taxon>
        <taxon>fabids</taxon>
        <taxon>Malpighiales</taxon>
        <taxon>Euphorbiaceae</taxon>
        <taxon>Crotonoideae</taxon>
        <taxon>Micrandreae</taxon>
        <taxon>Hevea</taxon>
    </lineage>
</organism>
<evidence type="ECO:0000259" key="1">
    <source>
        <dbReference type="Pfam" id="PF13456"/>
    </source>
</evidence>
<protein>
    <recommendedName>
        <fullName evidence="1">RNase H type-1 domain-containing protein</fullName>
    </recommendedName>
</protein>
<keyword evidence="3" id="KW-1185">Reference proteome</keyword>
<feature type="domain" description="RNase H type-1" evidence="1">
    <location>
        <begin position="14"/>
        <end position="83"/>
    </location>
</feature>
<dbReference type="Proteomes" id="UP000467840">
    <property type="component" value="Chromosome 6"/>
</dbReference>
<dbReference type="AlphaFoldDB" id="A0A6A6MX85"/>
<dbReference type="InterPro" id="IPR002156">
    <property type="entry name" value="RNaseH_domain"/>
</dbReference>
<proteinExistence type="predicted"/>
<dbReference type="PANTHER" id="PTHR47723">
    <property type="entry name" value="OS05G0353850 PROTEIN"/>
    <property type="match status" value="1"/>
</dbReference>
<dbReference type="GO" id="GO:0003676">
    <property type="term" value="F:nucleic acid binding"/>
    <property type="evidence" value="ECO:0007669"/>
    <property type="project" value="InterPro"/>
</dbReference>
<dbReference type="InterPro" id="IPR053151">
    <property type="entry name" value="RNase_H-like"/>
</dbReference>
<dbReference type="Pfam" id="PF13456">
    <property type="entry name" value="RVT_3"/>
    <property type="match status" value="1"/>
</dbReference>
<reference evidence="2 3" key="1">
    <citation type="journal article" date="2020" name="Mol. Plant">
        <title>The Chromosome-Based Rubber Tree Genome Provides New Insights into Spurge Genome Evolution and Rubber Biosynthesis.</title>
        <authorList>
            <person name="Liu J."/>
            <person name="Shi C."/>
            <person name="Shi C.C."/>
            <person name="Li W."/>
            <person name="Zhang Q.J."/>
            <person name="Zhang Y."/>
            <person name="Li K."/>
            <person name="Lu H.F."/>
            <person name="Shi C."/>
            <person name="Zhu S.T."/>
            <person name="Xiao Z.Y."/>
            <person name="Nan H."/>
            <person name="Yue Y."/>
            <person name="Zhu X.G."/>
            <person name="Wu Y."/>
            <person name="Hong X.N."/>
            <person name="Fan G.Y."/>
            <person name="Tong Y."/>
            <person name="Zhang D."/>
            <person name="Mao C.L."/>
            <person name="Liu Y.L."/>
            <person name="Hao S.J."/>
            <person name="Liu W.Q."/>
            <person name="Lv M.Q."/>
            <person name="Zhang H.B."/>
            <person name="Liu Y."/>
            <person name="Hu-Tang G.R."/>
            <person name="Wang J.P."/>
            <person name="Wang J.H."/>
            <person name="Sun Y.H."/>
            <person name="Ni S.B."/>
            <person name="Chen W.B."/>
            <person name="Zhang X.C."/>
            <person name="Jiao Y.N."/>
            <person name="Eichler E.E."/>
            <person name="Li G.H."/>
            <person name="Liu X."/>
            <person name="Gao L.Z."/>
        </authorList>
    </citation>
    <scope>NUCLEOTIDE SEQUENCE [LARGE SCALE GENOMIC DNA]</scope>
    <source>
        <strain evidence="3">cv. GT1</strain>
        <tissue evidence="2">Leaf</tissue>
    </source>
</reference>
<dbReference type="GO" id="GO:0004523">
    <property type="term" value="F:RNA-DNA hybrid ribonuclease activity"/>
    <property type="evidence" value="ECO:0007669"/>
    <property type="project" value="InterPro"/>
</dbReference>
<sequence>MVGVRGGLIRNSKNEGRRRILVESDCMELVKMVNDNSLNACVPPNVKYILNEVRKLLSHSWKIVMINVLREANMCANWLSSFAANVSQGVVLMKDPPDGLRC</sequence>
<evidence type="ECO:0000313" key="2">
    <source>
        <dbReference type="EMBL" id="KAF2316966.1"/>
    </source>
</evidence>
<evidence type="ECO:0000313" key="3">
    <source>
        <dbReference type="Proteomes" id="UP000467840"/>
    </source>
</evidence>
<dbReference type="PANTHER" id="PTHR47723:SF19">
    <property type="entry name" value="POLYNUCLEOTIDYL TRANSFERASE, RIBONUCLEASE H-LIKE SUPERFAMILY PROTEIN"/>
    <property type="match status" value="1"/>
</dbReference>
<dbReference type="EMBL" id="JAAGAX010000004">
    <property type="protein sequence ID" value="KAF2316966.1"/>
    <property type="molecule type" value="Genomic_DNA"/>
</dbReference>
<name>A0A6A6MX85_HEVBR</name>
<gene>
    <name evidence="2" type="ORF">GH714_008895</name>
</gene>
<comment type="caution">
    <text evidence="2">The sequence shown here is derived from an EMBL/GenBank/DDBJ whole genome shotgun (WGS) entry which is preliminary data.</text>
</comment>